<protein>
    <submittedName>
        <fullName evidence="1">Uncharacterized protein</fullName>
    </submittedName>
</protein>
<dbReference type="AlphaFoldDB" id="A0A409Y5P6"/>
<dbReference type="Proteomes" id="UP000284706">
    <property type="component" value="Unassembled WGS sequence"/>
</dbReference>
<dbReference type="EMBL" id="NHYE01001127">
    <property type="protein sequence ID" value="PPQ98281.1"/>
    <property type="molecule type" value="Genomic_DNA"/>
</dbReference>
<sequence>MNLRPLDIRVAIPCYNYHSKPCLLHLPRGSQHPNRKPGVPVLASQGSRQNRRIFFSVALHRVRIRKELLELSTKLYHSWLGDDFFLGGGSLNRMILIPRLSETSVREAARRG</sequence>
<accession>A0A409Y5P6</accession>
<organism evidence="1 2">
    <name type="scientific">Gymnopilus dilepis</name>
    <dbReference type="NCBI Taxonomy" id="231916"/>
    <lineage>
        <taxon>Eukaryota</taxon>
        <taxon>Fungi</taxon>
        <taxon>Dikarya</taxon>
        <taxon>Basidiomycota</taxon>
        <taxon>Agaricomycotina</taxon>
        <taxon>Agaricomycetes</taxon>
        <taxon>Agaricomycetidae</taxon>
        <taxon>Agaricales</taxon>
        <taxon>Agaricineae</taxon>
        <taxon>Hymenogastraceae</taxon>
        <taxon>Gymnopilus</taxon>
    </lineage>
</organism>
<comment type="caution">
    <text evidence="1">The sequence shown here is derived from an EMBL/GenBank/DDBJ whole genome shotgun (WGS) entry which is preliminary data.</text>
</comment>
<evidence type="ECO:0000313" key="1">
    <source>
        <dbReference type="EMBL" id="PPQ98281.1"/>
    </source>
</evidence>
<name>A0A409Y5P6_9AGAR</name>
<dbReference type="InParanoid" id="A0A409Y5P6"/>
<keyword evidence="2" id="KW-1185">Reference proteome</keyword>
<reference evidence="1 2" key="1">
    <citation type="journal article" date="2018" name="Evol. Lett.">
        <title>Horizontal gene cluster transfer increased hallucinogenic mushroom diversity.</title>
        <authorList>
            <person name="Reynolds H.T."/>
            <person name="Vijayakumar V."/>
            <person name="Gluck-Thaler E."/>
            <person name="Korotkin H.B."/>
            <person name="Matheny P.B."/>
            <person name="Slot J.C."/>
        </authorList>
    </citation>
    <scope>NUCLEOTIDE SEQUENCE [LARGE SCALE GENOMIC DNA]</scope>
    <source>
        <strain evidence="1 2">SRW20</strain>
    </source>
</reference>
<evidence type="ECO:0000313" key="2">
    <source>
        <dbReference type="Proteomes" id="UP000284706"/>
    </source>
</evidence>
<gene>
    <name evidence="1" type="ORF">CVT26_013525</name>
</gene>
<proteinExistence type="predicted"/>